<organism evidence="2 3">
    <name type="scientific">Coprinellus micaceus</name>
    <name type="common">Glistening ink-cap mushroom</name>
    <name type="synonym">Coprinus micaceus</name>
    <dbReference type="NCBI Taxonomy" id="71717"/>
    <lineage>
        <taxon>Eukaryota</taxon>
        <taxon>Fungi</taxon>
        <taxon>Dikarya</taxon>
        <taxon>Basidiomycota</taxon>
        <taxon>Agaricomycotina</taxon>
        <taxon>Agaricomycetes</taxon>
        <taxon>Agaricomycetidae</taxon>
        <taxon>Agaricales</taxon>
        <taxon>Agaricineae</taxon>
        <taxon>Psathyrellaceae</taxon>
        <taxon>Coprinellus</taxon>
    </lineage>
</organism>
<protein>
    <recommendedName>
        <fullName evidence="4">Telomere-associated protein Rif1 N-terminal domain-containing protein</fullName>
    </recommendedName>
</protein>
<feature type="region of interest" description="Disordered" evidence="1">
    <location>
        <begin position="1405"/>
        <end position="1499"/>
    </location>
</feature>
<reference evidence="2 3" key="1">
    <citation type="journal article" date="2019" name="Nat. Ecol. Evol.">
        <title>Megaphylogeny resolves global patterns of mushroom evolution.</title>
        <authorList>
            <person name="Varga T."/>
            <person name="Krizsan K."/>
            <person name="Foldi C."/>
            <person name="Dima B."/>
            <person name="Sanchez-Garcia M."/>
            <person name="Sanchez-Ramirez S."/>
            <person name="Szollosi G.J."/>
            <person name="Szarkandi J.G."/>
            <person name="Papp V."/>
            <person name="Albert L."/>
            <person name="Andreopoulos W."/>
            <person name="Angelini C."/>
            <person name="Antonin V."/>
            <person name="Barry K.W."/>
            <person name="Bougher N.L."/>
            <person name="Buchanan P."/>
            <person name="Buyck B."/>
            <person name="Bense V."/>
            <person name="Catcheside P."/>
            <person name="Chovatia M."/>
            <person name="Cooper J."/>
            <person name="Damon W."/>
            <person name="Desjardin D."/>
            <person name="Finy P."/>
            <person name="Geml J."/>
            <person name="Haridas S."/>
            <person name="Hughes K."/>
            <person name="Justo A."/>
            <person name="Karasinski D."/>
            <person name="Kautmanova I."/>
            <person name="Kiss B."/>
            <person name="Kocsube S."/>
            <person name="Kotiranta H."/>
            <person name="LaButti K.M."/>
            <person name="Lechner B.E."/>
            <person name="Liimatainen K."/>
            <person name="Lipzen A."/>
            <person name="Lukacs Z."/>
            <person name="Mihaltcheva S."/>
            <person name="Morgado L.N."/>
            <person name="Niskanen T."/>
            <person name="Noordeloos M.E."/>
            <person name="Ohm R.A."/>
            <person name="Ortiz-Santana B."/>
            <person name="Ovrebo C."/>
            <person name="Racz N."/>
            <person name="Riley R."/>
            <person name="Savchenko A."/>
            <person name="Shiryaev A."/>
            <person name="Soop K."/>
            <person name="Spirin V."/>
            <person name="Szebenyi C."/>
            <person name="Tomsovsky M."/>
            <person name="Tulloss R.E."/>
            <person name="Uehling J."/>
            <person name="Grigoriev I.V."/>
            <person name="Vagvolgyi C."/>
            <person name="Papp T."/>
            <person name="Martin F.M."/>
            <person name="Miettinen O."/>
            <person name="Hibbett D.S."/>
            <person name="Nagy L.G."/>
        </authorList>
    </citation>
    <scope>NUCLEOTIDE SEQUENCE [LARGE SCALE GENOMIC DNA]</scope>
    <source>
        <strain evidence="2 3">FP101781</strain>
    </source>
</reference>
<evidence type="ECO:0000256" key="1">
    <source>
        <dbReference type="SAM" id="MobiDB-lite"/>
    </source>
</evidence>
<feature type="compositionally biased region" description="Low complexity" evidence="1">
    <location>
        <begin position="1372"/>
        <end position="1382"/>
    </location>
</feature>
<dbReference type="EMBL" id="QPFP01000022">
    <property type="protein sequence ID" value="TEB30568.1"/>
    <property type="molecule type" value="Genomic_DNA"/>
</dbReference>
<evidence type="ECO:0000313" key="3">
    <source>
        <dbReference type="Proteomes" id="UP000298030"/>
    </source>
</evidence>
<feature type="compositionally biased region" description="Basic and acidic residues" evidence="1">
    <location>
        <begin position="1445"/>
        <end position="1455"/>
    </location>
</feature>
<feature type="compositionally biased region" description="Low complexity" evidence="1">
    <location>
        <begin position="810"/>
        <end position="824"/>
    </location>
</feature>
<evidence type="ECO:0000313" key="2">
    <source>
        <dbReference type="EMBL" id="TEB30568.1"/>
    </source>
</evidence>
<feature type="region of interest" description="Disordered" evidence="1">
    <location>
        <begin position="803"/>
        <end position="828"/>
    </location>
</feature>
<feature type="region of interest" description="Disordered" evidence="1">
    <location>
        <begin position="538"/>
        <end position="563"/>
    </location>
</feature>
<gene>
    <name evidence="2" type="ORF">FA13DRAFT_1774713</name>
</gene>
<feature type="region of interest" description="Disordered" evidence="1">
    <location>
        <begin position="1340"/>
        <end position="1382"/>
    </location>
</feature>
<evidence type="ECO:0008006" key="4">
    <source>
        <dbReference type="Google" id="ProtNLM"/>
    </source>
</evidence>
<proteinExistence type="predicted"/>
<sequence>MALLTPPHSSSKENTARFAFTVPLKVDVVKMQASGASTSSPTAPTPLSASRSVVWSPHNSYHSLNTPAKTPPTAASTNAWVKERPVRSILKARAAQPLTDSTNSPRASTSKSTPADVTDLSNLPEDLDTFFRTREATPEPSEPLTDLEYLHYPVSLIVKEDAKPREIIEGYSVLAARLRTNVQFSTEADASWPLFQPLRKQRTRFVECVVRDLGRARVDPINTLECPASEEEEVAMKEWAEEDDGENAGLPSPQRSPKKPKKKGVTAAQVKYARDLCTICHAAIKLLCMVFSIPATFSVFEAETLPTPNARKTCALVILLLQTQRLPESVTFAARDRIGQSLKRGCRWRARERGLSTTSASSNRRVFIPLFTTPMFLRAILQNLLAPTLALRVQACHALGGVAYALAALPPSSMHATVSDIVLDYIMIPSPATPTKTGKLTPSLPPKDSAIIRTLRTTIAITDATHIAQSPVWAISVLGSLIVLVGSRMYTRKKACVTILNVLKAGYKSKKPSIRCLASMAWRALTWTWFQPDYDTLPSHDDGEDERTDSDSEDSVRRQDREETKDKMREVFFTLLHEYTDLQMGLTTVVTFLNCSPPSTAKTMDNDSLHRALRIIQCMAESKHPDTISDAAQILLNMLTPSDSSSRSPSPLTTSHSFSHAILPSGLFSSHPTTGILSADVTGGNSVMTAVKPMFDKLPNLDFVPVLSREMQRDPWVWAKITKIWRKILGEVEMGDQVELPEELARVWEGLVLAQLGSGGEGEDPESEQQRVEAVVDVLIGILEDSRIDFTLKDEESTLLVSSTSKVPFPSTDSSETPTSSSPSKHTKHELKIKVVKELFAALKTVASKDQLAGLPLAKLFACLVDPKNVVEWTVPRFTSPVPAPSRKRQRTSGLTSSLSLSHPISLSSWAGISAAASSSGPLSKEVLAPITTWTSLVVSVMSVAEGGTAKDMMKAFWGMDLLSEDGEESQSIVSAWNSKVKASVWKTAVNAWRKNEAAWDGAVVLLAAPFASSSPHASSAQKGMWAFSQEERERWVELQRYAVEKAGDFGFDCVDVVDGVAEIMLAAKDAMLLAIGGSEGVVSATSTPKSSVSTSSSIMCSSDVVTASLIQISDLLLEQLNLSFALARDLPASLILLVSETMTLTYPVSPVNTTMATWLPASISQAVEKCPESLVKGFVEGLSDGLAVWLADESESWVDYVLDNTFVSLYENILLCIKDIPEDLEFLAKISPFLESVFSGARVMPPGVMASFKAAFELFWEGGPYSKMEEPAGGWPLNVNRCLGLEEVVPVTVSLPLDADAEEPLAVPATPKQATRKLDSAGMLRTPMAAMNGMSHIPSPHRPHKASVDNAAPFPLPTSPVSPVRRRRRTSSSSTFGSGLGLSALFGTGPLGLAPGLEIVESPSKRRRVASGGEDDFESRENKENSSPLRGRAGKIAAPLFETVTDRIAGEESKKKKRKMRDRMGVRKLLPQQQRRDPSPAESVASTSSVRSNNEEDEEWVAKALVPFPSVEDSPAPVEVESVPAKKRKRMTMEAVVLPLTCERDNLLASGGGSSSTRRVSSRCCMLAPLSDRDPRRQPARVPLARLEEPEVVEEPVQIPSSDDDPRYGQVTPHHIISPPLAHKAGKVYMSKAKQSASSVEGVDDGHRHVSFQEAEGGSDDDDSMVEPGSSPSKKVAERRMLQKQSSLTKEGDALGRLNPVSHW</sequence>
<accession>A0A4Y7T9F4</accession>
<feature type="compositionally biased region" description="Polar residues" evidence="1">
    <location>
        <begin position="98"/>
        <end position="121"/>
    </location>
</feature>
<feature type="region of interest" description="Disordered" evidence="1">
    <location>
        <begin position="1632"/>
        <end position="1705"/>
    </location>
</feature>
<name>A0A4Y7T9F4_COPMI</name>
<dbReference type="Proteomes" id="UP000298030">
    <property type="component" value="Unassembled WGS sequence"/>
</dbReference>
<dbReference type="OrthoDB" id="2591260at2759"/>
<feature type="compositionally biased region" description="Acidic residues" evidence="1">
    <location>
        <begin position="542"/>
        <end position="553"/>
    </location>
</feature>
<feature type="compositionally biased region" description="Basic and acidic residues" evidence="1">
    <location>
        <begin position="554"/>
        <end position="563"/>
    </location>
</feature>
<feature type="region of interest" description="Disordered" evidence="1">
    <location>
        <begin position="92"/>
        <end position="123"/>
    </location>
</feature>
<comment type="caution">
    <text evidence="2">The sequence shown here is derived from an EMBL/GenBank/DDBJ whole genome shotgun (WGS) entry which is preliminary data.</text>
</comment>
<dbReference type="STRING" id="71717.A0A4Y7T9F4"/>
<keyword evidence="3" id="KW-1185">Reference proteome</keyword>
<feature type="region of interest" description="Disordered" evidence="1">
    <location>
        <begin position="240"/>
        <end position="263"/>
    </location>
</feature>